<keyword evidence="2" id="KW-1185">Reference proteome</keyword>
<evidence type="ECO:0000313" key="2">
    <source>
        <dbReference type="Proteomes" id="UP000197032"/>
    </source>
</evidence>
<proteinExistence type="predicted"/>
<comment type="caution">
    <text evidence="1">The sequence shown here is derived from an EMBL/GenBank/DDBJ whole genome shotgun (WGS) entry which is preliminary data.</text>
</comment>
<protein>
    <submittedName>
        <fullName evidence="1">Uncharacterized protein</fullName>
    </submittedName>
</protein>
<evidence type="ECO:0000313" key="1">
    <source>
        <dbReference type="EMBL" id="GAW91900.1"/>
    </source>
</evidence>
<dbReference type="Proteomes" id="UP000197032">
    <property type="component" value="Unassembled WGS sequence"/>
</dbReference>
<sequence>MVVDYNPAGFRKAMAKTCFKILFLISKQGDGGWAVGFPTK</sequence>
<dbReference type="EMBL" id="BDGJ01000037">
    <property type="protein sequence ID" value="GAW91900.1"/>
    <property type="molecule type" value="Genomic_DNA"/>
</dbReference>
<gene>
    <name evidence="1" type="ORF">KKC1_10610</name>
</gene>
<accession>A0A1Z5HRK7</accession>
<reference evidence="2" key="1">
    <citation type="journal article" date="2017" name="Appl. Environ. Microbiol.">
        <title>Genomic analysis of Calderihabitans maritimus KKC1, a thermophilic hydrogenogenic carboxydotrophic bacterium isolated from marine sediment.</title>
        <authorList>
            <person name="Omae K."/>
            <person name="Yoneda Y."/>
            <person name="Fukuyama Y."/>
            <person name="Yoshida T."/>
            <person name="Sako Y."/>
        </authorList>
    </citation>
    <scope>NUCLEOTIDE SEQUENCE [LARGE SCALE GENOMIC DNA]</scope>
    <source>
        <strain evidence="2">KKC1</strain>
    </source>
</reference>
<dbReference type="AlphaFoldDB" id="A0A1Z5HRK7"/>
<name>A0A1Z5HRK7_9FIRM</name>
<organism evidence="1 2">
    <name type="scientific">Calderihabitans maritimus</name>
    <dbReference type="NCBI Taxonomy" id="1246530"/>
    <lineage>
        <taxon>Bacteria</taxon>
        <taxon>Bacillati</taxon>
        <taxon>Bacillota</taxon>
        <taxon>Clostridia</taxon>
        <taxon>Neomoorellales</taxon>
        <taxon>Calderihabitantaceae</taxon>
        <taxon>Calderihabitans</taxon>
    </lineage>
</organism>